<feature type="compositionally biased region" description="Polar residues" evidence="1">
    <location>
        <begin position="1544"/>
        <end position="1557"/>
    </location>
</feature>
<feature type="compositionally biased region" description="Polar residues" evidence="1">
    <location>
        <begin position="605"/>
        <end position="614"/>
    </location>
</feature>
<feature type="compositionally biased region" description="Basic and acidic residues" evidence="1">
    <location>
        <begin position="669"/>
        <end position="680"/>
    </location>
</feature>
<protein>
    <submittedName>
        <fullName evidence="2">Uncharacterized protein</fullName>
    </submittedName>
</protein>
<feature type="compositionally biased region" description="Low complexity" evidence="1">
    <location>
        <begin position="1932"/>
        <end position="1948"/>
    </location>
</feature>
<feature type="region of interest" description="Disordered" evidence="1">
    <location>
        <begin position="1"/>
        <end position="226"/>
    </location>
</feature>
<feature type="compositionally biased region" description="Low complexity" evidence="1">
    <location>
        <begin position="1989"/>
        <end position="1999"/>
    </location>
</feature>
<feature type="compositionally biased region" description="Acidic residues" evidence="1">
    <location>
        <begin position="917"/>
        <end position="928"/>
    </location>
</feature>
<feature type="compositionally biased region" description="Basic and acidic residues" evidence="1">
    <location>
        <begin position="883"/>
        <end position="909"/>
    </location>
</feature>
<feature type="compositionally biased region" description="Polar residues" evidence="1">
    <location>
        <begin position="1118"/>
        <end position="1127"/>
    </location>
</feature>
<feature type="region of interest" description="Disordered" evidence="1">
    <location>
        <begin position="323"/>
        <end position="428"/>
    </location>
</feature>
<feature type="compositionally biased region" description="Basic and acidic residues" evidence="1">
    <location>
        <begin position="1575"/>
        <end position="1591"/>
    </location>
</feature>
<feature type="region of interest" description="Disordered" evidence="1">
    <location>
        <begin position="1254"/>
        <end position="1596"/>
    </location>
</feature>
<feature type="compositionally biased region" description="Polar residues" evidence="1">
    <location>
        <begin position="1288"/>
        <end position="1314"/>
    </location>
</feature>
<feature type="compositionally biased region" description="Basic residues" evidence="1">
    <location>
        <begin position="514"/>
        <end position="523"/>
    </location>
</feature>
<evidence type="ECO:0000256" key="1">
    <source>
        <dbReference type="SAM" id="MobiDB-lite"/>
    </source>
</evidence>
<feature type="compositionally biased region" description="Polar residues" evidence="1">
    <location>
        <begin position="1325"/>
        <end position="1334"/>
    </location>
</feature>
<feature type="compositionally biased region" description="Polar residues" evidence="1">
    <location>
        <begin position="651"/>
        <end position="668"/>
    </location>
</feature>
<feature type="region of interest" description="Disordered" evidence="1">
    <location>
        <begin position="808"/>
        <end position="827"/>
    </location>
</feature>
<feature type="compositionally biased region" description="Polar residues" evidence="1">
    <location>
        <begin position="2011"/>
        <end position="2026"/>
    </location>
</feature>
<feature type="compositionally biased region" description="Polar residues" evidence="1">
    <location>
        <begin position="1875"/>
        <end position="1888"/>
    </location>
</feature>
<feature type="compositionally biased region" description="Polar residues" evidence="1">
    <location>
        <begin position="696"/>
        <end position="719"/>
    </location>
</feature>
<feature type="compositionally biased region" description="Polar residues" evidence="1">
    <location>
        <begin position="1919"/>
        <end position="1931"/>
    </location>
</feature>
<feature type="compositionally biased region" description="Basic and acidic residues" evidence="1">
    <location>
        <begin position="929"/>
        <end position="944"/>
    </location>
</feature>
<gene>
    <name evidence="2" type="ORF">CLODIP_2_CD13851</name>
</gene>
<feature type="compositionally biased region" description="Basic and acidic residues" evidence="1">
    <location>
        <begin position="381"/>
        <end position="401"/>
    </location>
</feature>
<feature type="compositionally biased region" description="Basic and acidic residues" evidence="1">
    <location>
        <begin position="626"/>
        <end position="646"/>
    </location>
</feature>
<feature type="compositionally biased region" description="Basic and acidic residues" evidence="1">
    <location>
        <begin position="127"/>
        <end position="140"/>
    </location>
</feature>
<feature type="region of interest" description="Disordered" evidence="1">
    <location>
        <begin position="1184"/>
        <end position="1211"/>
    </location>
</feature>
<feature type="compositionally biased region" description="Polar residues" evidence="1">
    <location>
        <begin position="1486"/>
        <end position="1510"/>
    </location>
</feature>
<feature type="compositionally biased region" description="Basic residues" evidence="1">
    <location>
        <begin position="857"/>
        <end position="866"/>
    </location>
</feature>
<feature type="compositionally biased region" description="Low complexity" evidence="1">
    <location>
        <begin position="870"/>
        <end position="882"/>
    </location>
</feature>
<comment type="caution">
    <text evidence="2">The sequence shown here is derived from an EMBL/GenBank/DDBJ whole genome shotgun (WGS) entry which is preliminary data.</text>
</comment>
<feature type="region of interest" description="Disordered" evidence="1">
    <location>
        <begin position="486"/>
        <end position="795"/>
    </location>
</feature>
<feature type="compositionally biased region" description="Polar residues" evidence="1">
    <location>
        <begin position="25"/>
        <end position="38"/>
    </location>
</feature>
<feature type="compositionally biased region" description="Polar residues" evidence="1">
    <location>
        <begin position="977"/>
        <end position="986"/>
    </location>
</feature>
<feature type="compositionally biased region" description="Basic residues" evidence="1">
    <location>
        <begin position="956"/>
        <end position="967"/>
    </location>
</feature>
<feature type="region of interest" description="Disordered" evidence="1">
    <location>
        <begin position="832"/>
        <end position="1035"/>
    </location>
</feature>
<accession>A0A8S1D113</accession>
<feature type="compositionally biased region" description="Basic and acidic residues" evidence="1">
    <location>
        <begin position="174"/>
        <end position="183"/>
    </location>
</feature>
<evidence type="ECO:0000313" key="3">
    <source>
        <dbReference type="Proteomes" id="UP000494165"/>
    </source>
</evidence>
<feature type="compositionally biased region" description="Low complexity" evidence="1">
    <location>
        <begin position="2111"/>
        <end position="2121"/>
    </location>
</feature>
<feature type="compositionally biased region" description="Polar residues" evidence="1">
    <location>
        <begin position="90"/>
        <end position="113"/>
    </location>
</feature>
<sequence length="2239" mass="248841">MKRTGSKSTPAKAPMSPAARVLTNRALNKSSPWKSPKQSLAAPQEQSDSDNSTYSHERLVEMLGRQSWKQNLRESVVNPTFEPGRESSERLSSGIKQKSKRTSTQNLSTNRIFLTNADLSEEEESNDDPRISDVSGRHSSNESLGAFKPSGPVRHSDSEDSEIEIRRTKLQRSPRKEGDKRLEALLPAPPVMKTKHIQEEVDSGPESPIKMRRKRKNSTLGNQTRQIDLQLNATEYSVYRIANSESSEVDSPDLKLQKRKKFKKSMKAYQNKYFDLSPLRTSEPRKSNIPCNNDTDSDVDIPLTRKTRAKKSTRGTEIENLNLVLSPSHSERDASTVESSEDEQVRRKIKKTREAKKSGLKISLPSPDKENQVAPADDSETDRSHDDVRKRRSQRTKDKTNTEIQLPQMTPEKSVGPEKVASDVDESPLPVQRRLTRSFKENLGTSQPIILSPAKQSDSLNRIGVLSDQESPVRVTRSRATLHNSTLIQMPDFEESYKEHDDEEESSIDEPLKRKSRRSHRKSPSGLVNLQSLNSPDKVNQHLHTEIHSSDDEAPSIQRRQTRSKNSIGQTAATNLSPAHNSSGDQASSRDESEDIAPKKRALSRKSSGVNVMNLSPLGSPAKQNATKETDQHPEDNDGEPVERKSRQNQRKSTSGLVNLQSLNSPDKVNQHLHTEHSSDDEAPSIQRRQTRSKNSKGQPAATNLSPTHNISGDQASSSDESEDIAPKKRALSRKSTGVSVMNLSPLGSPAKQSATKETDQNPEDNDGEPVERKSRQNQRKSSSAVVDLPALKSPEKVKQYLISQIHSTDEGGPSNLHRQKSSLSTNVQAATINLSPARDTIRSSSSSDESEEIGSRKRVIARKSSRATSMKLSPLKSSPNKSEADQNKGTEHPPDKTTDKLSKSREQIETLVLDENFSEDADSEEEAIVEKRAEIRKSNKEMTLDLPALKEAPSKKTHLTISKRKSIWSASKEKPTQSNLASSKNVPRKSHAAVPESHTVTSQDKDAPQPSDESEEEVIVSRKNPAARMSNNEMTFELSPLASTTLNSRVDLSSKSLNESDHSAVRKPKTFSLKKASLVSETSGGELQRSRIPIEGRPGFPHYQSGPVETAQEKAQRSLQKNSPDTHVNVGKGSSETHEHNNNSDESEEEIDLSSLKRSKESKVMRLSSSLLKNSQIETGTRSQLTFKMSNADQVNTSRNPVAATGSEQALSDTDFNLDWEEDHSDLNTNIPTLSKNHNMGIDSEIESLIDETAGTRTNSRAIELDKNSGVETQDQAENVEHDMQEESATLSDESSINAKRTNLRQKTPNRSTPFKRFTLFSPEKSQNVANDSSDGEEIQPKRQLRKKSESNSLGQTTYRQAEPTHGKDGSSGSSKSDKVRIMENNSERLGKTSGNVESARQTRKLSLFASKQRAQSSGMIAVVETEGEDANKVKRKDTSNLHESSTMELDYSMVEEESDVHSTSKKSIKDPIDMFLASDEDVSNESQNSANVASTETAAQQNAPNNTDSDSENDETPVVFKRRKISYKKSNDQPELSLKLSFRSNETGGKSSKQVETPKPPDVTSLNSKKNSSSKEKDVSEKTASRDEISLTNEGMQRHTMFQYTGDSNVNDILLSAKRVSALYIDPRRSSKTSQQKGESTTSATNSINQKTGSTRKSKFSQENAKRNLQKHLEQAEEEFSQSHKQSGKETEEPRTSTPVGDVSLTVEDVAEVVDLMETNGEQSKNSSEARLYTAEDFKTAFSRFVRPQQSTKSKKIFSLADLERAMVAVRSPSMMIDSSKRDSIQGGKNLFSLQDFERALMKLKNKSVLGARYSLMGMNEISNITMAQSAAASNPAQKPQINETANSAVEERVESRTMVLDTPEQVEDKGENQTVYATPSDPGSDNNDDQKTESESQHTEEESESEHTEVQDSDSENTARTIETSPSVNAGNNSDGSSINDGNLDAQEETKTQEMTENEPDESMLPDPSSRADGINGDSSEEEIVAAKQSSQKKSGGSSGAPLPLHQRIQSNGKHQSLITSFLSQASASARTSVRRSILSSGEISPPPWQHMLGDPDESGVASMKDRELKRTLFLKEHQERKKRIEAKLAAKEKEFSTVKKRVPPSKPTGTTKKTVSKNPTRTNTGFTQPDILKELKRDQWVNKRLINKLDKYFKNGPPRVRNDFLRTLSMNINKVLKQKKVNEANVRKVMRACHKAGVAKDFNEFARFMREYLPTSFETKAFTDKLFREEYYYFE</sequence>
<feature type="region of interest" description="Disordered" evidence="1">
    <location>
        <begin position="1628"/>
        <end position="1705"/>
    </location>
</feature>
<feature type="compositionally biased region" description="Basic and acidic residues" evidence="1">
    <location>
        <begin position="1891"/>
        <end position="1913"/>
    </location>
</feature>
<feature type="region of interest" description="Disordered" evidence="1">
    <location>
        <begin position="276"/>
        <end position="300"/>
    </location>
</feature>
<feature type="region of interest" description="Disordered" evidence="1">
    <location>
        <begin position="2099"/>
        <end position="2131"/>
    </location>
</feature>
<feature type="compositionally biased region" description="Basic and acidic residues" evidence="1">
    <location>
        <begin position="1431"/>
        <end position="1442"/>
    </location>
</feature>
<reference evidence="2 3" key="1">
    <citation type="submission" date="2020-04" db="EMBL/GenBank/DDBJ databases">
        <authorList>
            <person name="Alioto T."/>
            <person name="Alioto T."/>
            <person name="Gomez Garrido J."/>
        </authorList>
    </citation>
    <scope>NUCLEOTIDE SEQUENCE [LARGE SCALE GENOMIC DNA]</scope>
</reference>
<feature type="compositionally biased region" description="Basic and acidic residues" evidence="1">
    <location>
        <begin position="539"/>
        <end position="551"/>
    </location>
</feature>
<feature type="compositionally biased region" description="Basic and acidic residues" evidence="1">
    <location>
        <begin position="1461"/>
        <end position="1474"/>
    </location>
</feature>
<keyword evidence="3" id="KW-1185">Reference proteome</keyword>
<feature type="compositionally biased region" description="Polar residues" evidence="1">
    <location>
        <begin position="1352"/>
        <end position="1361"/>
    </location>
</feature>
<feature type="region of interest" description="Disordered" evidence="1">
    <location>
        <begin position="1077"/>
        <end position="1163"/>
    </location>
</feature>
<feature type="compositionally biased region" description="Polar residues" evidence="1">
    <location>
        <begin position="564"/>
        <end position="587"/>
    </location>
</feature>
<feature type="compositionally biased region" description="Polar residues" evidence="1">
    <location>
        <begin position="2122"/>
        <end position="2131"/>
    </location>
</feature>
<feature type="compositionally biased region" description="Basic and acidic residues" evidence="1">
    <location>
        <begin position="154"/>
        <end position="167"/>
    </location>
</feature>
<feature type="compositionally biased region" description="Polar residues" evidence="1">
    <location>
        <begin position="44"/>
        <end position="54"/>
    </location>
</feature>
<dbReference type="Proteomes" id="UP000494165">
    <property type="component" value="Unassembled WGS sequence"/>
</dbReference>
<feature type="region of interest" description="Disordered" evidence="1">
    <location>
        <begin position="1837"/>
        <end position="2068"/>
    </location>
</feature>
<feature type="compositionally biased region" description="Polar residues" evidence="1">
    <location>
        <begin position="1837"/>
        <end position="1850"/>
    </location>
</feature>
<feature type="compositionally biased region" description="Polar residues" evidence="1">
    <location>
        <begin position="526"/>
        <end position="538"/>
    </location>
</feature>
<feature type="compositionally biased region" description="Basic and acidic residues" evidence="1">
    <location>
        <begin position="1377"/>
        <end position="1392"/>
    </location>
</feature>
<feature type="compositionally biased region" description="Polar residues" evidence="1">
    <location>
        <begin position="1634"/>
        <end position="1655"/>
    </location>
</feature>
<name>A0A8S1D113_9INSE</name>
<feature type="compositionally biased region" description="Polar residues" evidence="1">
    <location>
        <begin position="734"/>
        <end position="743"/>
    </location>
</feature>
<feature type="compositionally biased region" description="Low complexity" evidence="1">
    <location>
        <begin position="2027"/>
        <end position="2040"/>
    </location>
</feature>
<organism evidence="2 3">
    <name type="scientific">Cloeon dipterum</name>
    <dbReference type="NCBI Taxonomy" id="197152"/>
    <lineage>
        <taxon>Eukaryota</taxon>
        <taxon>Metazoa</taxon>
        <taxon>Ecdysozoa</taxon>
        <taxon>Arthropoda</taxon>
        <taxon>Hexapoda</taxon>
        <taxon>Insecta</taxon>
        <taxon>Pterygota</taxon>
        <taxon>Palaeoptera</taxon>
        <taxon>Ephemeroptera</taxon>
        <taxon>Pisciforma</taxon>
        <taxon>Baetidae</taxon>
        <taxon>Cloeon</taxon>
    </lineage>
</organism>
<dbReference type="EMBL" id="CADEPI010000119">
    <property type="protein sequence ID" value="CAB3375816.1"/>
    <property type="molecule type" value="Genomic_DNA"/>
</dbReference>
<evidence type="ECO:0000313" key="2">
    <source>
        <dbReference type="EMBL" id="CAB3375816.1"/>
    </source>
</evidence>
<proteinExistence type="predicted"/>